<proteinExistence type="predicted"/>
<feature type="transmembrane region" description="Helical" evidence="1">
    <location>
        <begin position="33"/>
        <end position="50"/>
    </location>
</feature>
<evidence type="ECO:0000313" key="3">
    <source>
        <dbReference type="Proteomes" id="UP000199308"/>
    </source>
</evidence>
<keyword evidence="1" id="KW-0472">Membrane</keyword>
<evidence type="ECO:0008006" key="4">
    <source>
        <dbReference type="Google" id="ProtNLM"/>
    </source>
</evidence>
<keyword evidence="1" id="KW-0812">Transmembrane</keyword>
<dbReference type="RefSeq" id="WP_093329600.1">
    <property type="nucleotide sequence ID" value="NZ_AP027363.1"/>
</dbReference>
<organism evidence="2 3">
    <name type="scientific">Thalassotalea agarivorans</name>
    <name type="common">Thalassomonas agarivorans</name>
    <dbReference type="NCBI Taxonomy" id="349064"/>
    <lineage>
        <taxon>Bacteria</taxon>
        <taxon>Pseudomonadati</taxon>
        <taxon>Pseudomonadota</taxon>
        <taxon>Gammaproteobacteria</taxon>
        <taxon>Alteromonadales</taxon>
        <taxon>Colwelliaceae</taxon>
        <taxon>Thalassotalea</taxon>
    </lineage>
</organism>
<gene>
    <name evidence="2" type="ORF">SAMN05660429_01916</name>
</gene>
<dbReference type="SUPFAM" id="SSF103370">
    <property type="entry name" value="NinB"/>
    <property type="match status" value="1"/>
</dbReference>
<dbReference type="InterPro" id="IPR025489">
    <property type="entry name" value="DUF4381"/>
</dbReference>
<accession>A0A1I0ERZ3</accession>
<dbReference type="STRING" id="349064.SAMN05660429_01916"/>
<dbReference type="OrthoDB" id="6398942at2"/>
<reference evidence="2 3" key="1">
    <citation type="submission" date="2016-10" db="EMBL/GenBank/DDBJ databases">
        <authorList>
            <person name="de Groot N.N."/>
        </authorList>
    </citation>
    <scope>NUCLEOTIDE SEQUENCE [LARGE SCALE GENOMIC DNA]</scope>
    <source>
        <strain evidence="2 3">DSM 19706</strain>
    </source>
</reference>
<evidence type="ECO:0000256" key="1">
    <source>
        <dbReference type="SAM" id="Phobius"/>
    </source>
</evidence>
<protein>
    <recommendedName>
        <fullName evidence="4">DUF4381 domain-containing protein</fullName>
    </recommendedName>
</protein>
<dbReference type="Proteomes" id="UP000199308">
    <property type="component" value="Unassembled WGS sequence"/>
</dbReference>
<name>A0A1I0ERZ3_THASX</name>
<keyword evidence="3" id="KW-1185">Reference proteome</keyword>
<keyword evidence="1" id="KW-1133">Transmembrane helix</keyword>
<dbReference type="Pfam" id="PF14316">
    <property type="entry name" value="DUF4381"/>
    <property type="match status" value="1"/>
</dbReference>
<dbReference type="AlphaFoldDB" id="A0A1I0ERZ3"/>
<dbReference type="EMBL" id="FOHK01000008">
    <property type="protein sequence ID" value="SET48238.1"/>
    <property type="molecule type" value="Genomic_DNA"/>
</dbReference>
<dbReference type="InterPro" id="IPR036619">
    <property type="entry name" value="NinB_sf"/>
</dbReference>
<sequence>MEGFPMPWGNYVLKQFIETNAPDAVSMLPQTMGWLYLSVAILAFITYKLYKRWKMYKINVYRREAISWLNTLSVDSDEHKRIKAKELPALLKKVATHAYPQSQVQSLHLQTWEKWLDEHVENCRFSSTYTGMLGQLAYQSTSLSTEQISELIKQIALWVKQHKGELV</sequence>
<evidence type="ECO:0000313" key="2">
    <source>
        <dbReference type="EMBL" id="SET48238.1"/>
    </source>
</evidence>